<evidence type="ECO:0000313" key="9">
    <source>
        <dbReference type="Proteomes" id="UP000186156"/>
    </source>
</evidence>
<evidence type="ECO:0000256" key="1">
    <source>
        <dbReference type="ARBA" id="ARBA00004127"/>
    </source>
</evidence>
<feature type="transmembrane region" description="Helical" evidence="6">
    <location>
        <begin position="126"/>
        <end position="145"/>
    </location>
</feature>
<proteinExistence type="inferred from homology"/>
<dbReference type="GO" id="GO:0016020">
    <property type="term" value="C:membrane"/>
    <property type="evidence" value="ECO:0007669"/>
    <property type="project" value="UniProtKB-SubCell"/>
</dbReference>
<feature type="transmembrane region" description="Helical" evidence="6">
    <location>
        <begin position="95"/>
        <end position="117"/>
    </location>
</feature>
<evidence type="ECO:0000256" key="5">
    <source>
        <dbReference type="ARBA" id="ARBA00023136"/>
    </source>
</evidence>
<feature type="transmembrane region" description="Helical" evidence="6">
    <location>
        <begin position="213"/>
        <end position="233"/>
    </location>
</feature>
<feature type="domain" description="EamA" evidence="7">
    <location>
        <begin position="151"/>
        <end position="287"/>
    </location>
</feature>
<evidence type="ECO:0000256" key="4">
    <source>
        <dbReference type="ARBA" id="ARBA00022989"/>
    </source>
</evidence>
<evidence type="ECO:0000259" key="7">
    <source>
        <dbReference type="Pfam" id="PF00892"/>
    </source>
</evidence>
<feature type="transmembrane region" description="Helical" evidence="6">
    <location>
        <begin position="68"/>
        <end position="89"/>
    </location>
</feature>
<name>A0A1N7PPA4_9BACL</name>
<keyword evidence="5 6" id="KW-0472">Membrane</keyword>
<sequence>MMKSSWVGAVCLALAASLWGGTYVVSKAVMNVVDPTALIWLRYALGAAALAAAGLARGARWRMSARDWLVVLCVGLVGYALSIWAQFVGTHWSTAQMGAVITSGTPAFMVIFARLLLGERITWRRALSVVFATLGVLVMIGVGHADRRMAWGGLILLVAAVTWGLQSVLVKRVSREASSIVVTLYAMLVALVAMTPLAWSHMPNVHVVLAHPWVWLGILYLGVLSTAGAFLLWNEGLRRVPAGSGAVYFFFQPLVGTALGWLVLGETVSVTFWLGTAFILAGVALVVWEPVSAPSGKWARVVSQEGSQDS</sequence>
<dbReference type="PANTHER" id="PTHR32322:SF2">
    <property type="entry name" value="EAMA DOMAIN-CONTAINING PROTEIN"/>
    <property type="match status" value="1"/>
</dbReference>
<dbReference type="Proteomes" id="UP000186156">
    <property type="component" value="Unassembled WGS sequence"/>
</dbReference>
<keyword evidence="4 6" id="KW-1133">Transmembrane helix</keyword>
<dbReference type="Gene3D" id="1.10.3730.20">
    <property type="match status" value="1"/>
</dbReference>
<feature type="transmembrane region" description="Helical" evidence="6">
    <location>
        <begin position="270"/>
        <end position="288"/>
    </location>
</feature>
<evidence type="ECO:0000256" key="2">
    <source>
        <dbReference type="ARBA" id="ARBA00007362"/>
    </source>
</evidence>
<feature type="domain" description="EamA" evidence="7">
    <location>
        <begin position="8"/>
        <end position="140"/>
    </location>
</feature>
<reference evidence="9" key="1">
    <citation type="submission" date="2017-01" db="EMBL/GenBank/DDBJ databases">
        <authorList>
            <person name="Varghese N."/>
            <person name="Submissions S."/>
        </authorList>
    </citation>
    <scope>NUCLEOTIDE SEQUENCE [LARGE SCALE GENOMIC DNA]</scope>
    <source>
        <strain evidence="9">DSM 16176</strain>
    </source>
</reference>
<comment type="subcellular location">
    <subcellularLocation>
        <location evidence="1">Endomembrane system</location>
        <topology evidence="1">Multi-pass membrane protein</topology>
    </subcellularLocation>
</comment>
<dbReference type="STRING" id="252246.SAMN05421799_11552"/>
<comment type="similarity">
    <text evidence="2">Belongs to the EamA transporter family.</text>
</comment>
<dbReference type="SUPFAM" id="SSF103481">
    <property type="entry name" value="Multidrug resistance efflux transporter EmrE"/>
    <property type="match status" value="2"/>
</dbReference>
<protein>
    <submittedName>
        <fullName evidence="8">Threonine/homoserine efflux transporter RhtA</fullName>
    </submittedName>
</protein>
<dbReference type="InterPro" id="IPR050638">
    <property type="entry name" value="AA-Vitamin_Transporters"/>
</dbReference>
<keyword evidence="3 6" id="KW-0812">Transmembrane</keyword>
<gene>
    <name evidence="8" type="ORF">SAMN05421799_11552</name>
</gene>
<dbReference type="EMBL" id="FTOO01000015">
    <property type="protein sequence ID" value="SIT12426.1"/>
    <property type="molecule type" value="Genomic_DNA"/>
</dbReference>
<feature type="transmembrane region" description="Helical" evidence="6">
    <location>
        <begin position="182"/>
        <end position="201"/>
    </location>
</feature>
<organism evidence="8 9">
    <name type="scientific">Alicyclobacillus vulcanalis</name>
    <dbReference type="NCBI Taxonomy" id="252246"/>
    <lineage>
        <taxon>Bacteria</taxon>
        <taxon>Bacillati</taxon>
        <taxon>Bacillota</taxon>
        <taxon>Bacilli</taxon>
        <taxon>Bacillales</taxon>
        <taxon>Alicyclobacillaceae</taxon>
        <taxon>Alicyclobacillus</taxon>
    </lineage>
</organism>
<accession>A0A1N7PPA4</accession>
<evidence type="ECO:0000256" key="3">
    <source>
        <dbReference type="ARBA" id="ARBA00022692"/>
    </source>
</evidence>
<evidence type="ECO:0000256" key="6">
    <source>
        <dbReference type="SAM" id="Phobius"/>
    </source>
</evidence>
<dbReference type="Pfam" id="PF00892">
    <property type="entry name" value="EamA"/>
    <property type="match status" value="2"/>
</dbReference>
<dbReference type="InterPro" id="IPR037185">
    <property type="entry name" value="EmrE-like"/>
</dbReference>
<keyword evidence="9" id="KW-1185">Reference proteome</keyword>
<dbReference type="AlphaFoldDB" id="A0A1N7PPA4"/>
<dbReference type="InterPro" id="IPR000620">
    <property type="entry name" value="EamA_dom"/>
</dbReference>
<dbReference type="PANTHER" id="PTHR32322">
    <property type="entry name" value="INNER MEMBRANE TRANSPORTER"/>
    <property type="match status" value="1"/>
</dbReference>
<feature type="transmembrane region" description="Helical" evidence="6">
    <location>
        <begin position="151"/>
        <end position="170"/>
    </location>
</feature>
<feature type="transmembrane region" description="Helical" evidence="6">
    <location>
        <begin position="36"/>
        <end position="56"/>
    </location>
</feature>
<evidence type="ECO:0000313" key="8">
    <source>
        <dbReference type="EMBL" id="SIT12426.1"/>
    </source>
</evidence>
<feature type="transmembrane region" description="Helical" evidence="6">
    <location>
        <begin position="245"/>
        <end position="264"/>
    </location>
</feature>